<reference evidence="1" key="1">
    <citation type="submission" date="2014-09" db="EMBL/GenBank/DDBJ databases">
        <authorList>
            <person name="Magalhaes I.L.F."/>
            <person name="Oliveira U."/>
            <person name="Santos F.R."/>
            <person name="Vidigal T.H.D.A."/>
            <person name="Brescovit A.D."/>
            <person name="Santos A.J."/>
        </authorList>
    </citation>
    <scope>NUCLEOTIDE SEQUENCE</scope>
    <source>
        <tissue evidence="1">Shoot tissue taken approximately 20 cm above the soil surface</tissue>
    </source>
</reference>
<reference evidence="1" key="2">
    <citation type="journal article" date="2015" name="Data Brief">
        <title>Shoot transcriptome of the giant reed, Arundo donax.</title>
        <authorList>
            <person name="Barrero R.A."/>
            <person name="Guerrero F.D."/>
            <person name="Moolhuijzen P."/>
            <person name="Goolsby J.A."/>
            <person name="Tidwell J."/>
            <person name="Bellgard S.E."/>
            <person name="Bellgard M.I."/>
        </authorList>
    </citation>
    <scope>NUCLEOTIDE SEQUENCE</scope>
    <source>
        <tissue evidence="1">Shoot tissue taken approximately 20 cm above the soil surface</tissue>
    </source>
</reference>
<accession>A0A0A9CLL0</accession>
<sequence>MTNDPSLAILPFARPILKTEERKKSVSCYFIPSVTLSIQKGKNKPRDEKETLVQKTWAVFS</sequence>
<proteinExistence type="predicted"/>
<dbReference type="AlphaFoldDB" id="A0A0A9CLL0"/>
<dbReference type="EMBL" id="GBRH01221424">
    <property type="protein sequence ID" value="JAD76471.1"/>
    <property type="molecule type" value="Transcribed_RNA"/>
</dbReference>
<evidence type="ECO:0000313" key="1">
    <source>
        <dbReference type="EMBL" id="JAD76471.1"/>
    </source>
</evidence>
<organism evidence="1">
    <name type="scientific">Arundo donax</name>
    <name type="common">Giant reed</name>
    <name type="synonym">Donax arundinaceus</name>
    <dbReference type="NCBI Taxonomy" id="35708"/>
    <lineage>
        <taxon>Eukaryota</taxon>
        <taxon>Viridiplantae</taxon>
        <taxon>Streptophyta</taxon>
        <taxon>Embryophyta</taxon>
        <taxon>Tracheophyta</taxon>
        <taxon>Spermatophyta</taxon>
        <taxon>Magnoliopsida</taxon>
        <taxon>Liliopsida</taxon>
        <taxon>Poales</taxon>
        <taxon>Poaceae</taxon>
        <taxon>PACMAD clade</taxon>
        <taxon>Arundinoideae</taxon>
        <taxon>Arundineae</taxon>
        <taxon>Arundo</taxon>
    </lineage>
</organism>
<protein>
    <submittedName>
        <fullName evidence="1">Uncharacterized protein</fullName>
    </submittedName>
</protein>
<name>A0A0A9CLL0_ARUDO</name>